<dbReference type="Proteomes" id="UP000037269">
    <property type="component" value="Unassembled WGS sequence"/>
</dbReference>
<feature type="transmembrane region" description="Helical" evidence="1">
    <location>
        <begin position="96"/>
        <end position="118"/>
    </location>
</feature>
<feature type="transmembrane region" description="Helical" evidence="1">
    <location>
        <begin position="267"/>
        <end position="288"/>
    </location>
</feature>
<accession>A0A0D1XVS5</accession>
<reference evidence="3 5" key="2">
    <citation type="submission" date="2016-10" db="EMBL/GenBank/DDBJ databases">
        <authorList>
            <person name="de Groot N.N."/>
        </authorList>
    </citation>
    <scope>NUCLEOTIDE SEQUENCE [LARGE SCALE GENOMIC DNA]</scope>
    <source>
        <strain evidence="3 5">DSM 2895</strain>
    </source>
</reference>
<feature type="transmembrane region" description="Helical" evidence="1">
    <location>
        <begin position="459"/>
        <end position="477"/>
    </location>
</feature>
<feature type="transmembrane region" description="Helical" evidence="1">
    <location>
        <begin position="169"/>
        <end position="195"/>
    </location>
</feature>
<gene>
    <name evidence="2" type="ORF">AF333_26495</name>
    <name evidence="3" type="ORF">SAMN04487909_12460</name>
</gene>
<proteinExistence type="predicted"/>
<protein>
    <submittedName>
        <fullName evidence="2">Membrane protein</fullName>
    </submittedName>
</protein>
<feature type="transmembrane region" description="Helical" evidence="1">
    <location>
        <begin position="207"/>
        <end position="226"/>
    </location>
</feature>
<keyword evidence="1" id="KW-1133">Transmembrane helix</keyword>
<dbReference type="PATRIC" id="fig|47500.12.peg.934"/>
<evidence type="ECO:0000313" key="5">
    <source>
        <dbReference type="Proteomes" id="UP000182836"/>
    </source>
</evidence>
<feature type="transmembrane region" description="Helical" evidence="1">
    <location>
        <begin position="350"/>
        <end position="370"/>
    </location>
</feature>
<feature type="transmembrane region" description="Helical" evidence="1">
    <location>
        <begin position="431"/>
        <end position="453"/>
    </location>
</feature>
<dbReference type="RefSeq" id="WP_043065320.1">
    <property type="nucleotide sequence ID" value="NZ_BJOA01000080.1"/>
</dbReference>
<feature type="transmembrane region" description="Helical" evidence="1">
    <location>
        <begin position="68"/>
        <end position="90"/>
    </location>
</feature>
<keyword evidence="1" id="KW-0812">Transmembrane</keyword>
<keyword evidence="1" id="KW-0472">Membrane</keyword>
<evidence type="ECO:0000256" key="1">
    <source>
        <dbReference type="SAM" id="Phobius"/>
    </source>
</evidence>
<feature type="transmembrane region" description="Helical" evidence="1">
    <location>
        <begin position="497"/>
        <end position="514"/>
    </location>
</feature>
<feature type="transmembrane region" description="Helical" evidence="1">
    <location>
        <begin position="382"/>
        <end position="400"/>
    </location>
</feature>
<feature type="transmembrane region" description="Helical" evidence="1">
    <location>
        <begin position="520"/>
        <end position="537"/>
    </location>
</feature>
<dbReference type="EMBL" id="LGUG01000005">
    <property type="protein sequence ID" value="KON93208.1"/>
    <property type="molecule type" value="Genomic_DNA"/>
</dbReference>
<feature type="transmembrane region" description="Helical" evidence="1">
    <location>
        <begin position="139"/>
        <end position="163"/>
    </location>
</feature>
<dbReference type="STRING" id="47500.AF333_26495"/>
<evidence type="ECO:0000313" key="2">
    <source>
        <dbReference type="EMBL" id="KON93208.1"/>
    </source>
</evidence>
<evidence type="ECO:0000313" key="4">
    <source>
        <dbReference type="Proteomes" id="UP000037269"/>
    </source>
</evidence>
<reference evidence="2 4" key="1">
    <citation type="submission" date="2015-07" db="EMBL/GenBank/DDBJ databases">
        <title>Fjat-14205 dsm 2895.</title>
        <authorList>
            <person name="Liu B."/>
            <person name="Wang J."/>
            <person name="Zhu Y."/>
            <person name="Liu G."/>
            <person name="Chen Q."/>
            <person name="Chen Z."/>
            <person name="Lan J."/>
            <person name="Che J."/>
            <person name="Ge C."/>
            <person name="Shi H."/>
            <person name="Pan Z."/>
            <person name="Liu X."/>
        </authorList>
    </citation>
    <scope>NUCLEOTIDE SEQUENCE [LARGE SCALE GENOMIC DNA]</scope>
    <source>
        <strain evidence="2 4">DSM 2895</strain>
    </source>
</reference>
<dbReference type="GeneID" id="42308677"/>
<evidence type="ECO:0000313" key="3">
    <source>
        <dbReference type="EMBL" id="SDJ66866.1"/>
    </source>
</evidence>
<sequence>MKDFMVLKILDQFRGIFGKFGVDYDVMRKILQVKLIMDGRRVPTIMSNSSKKKDETKNKDENKFIKSLWVYGLLGIIMLPFVLMGENYIFQMGVVFGILMFMITSSLISDFSSVLLDIRDKNIIFSKPVHSKTLSMAKTIHIFIYMFFITISVTGIPLLAALIKHGIAFFLLFLLELILMDLLIVVITALLYLFVLKFFDGEKLKDIINYVQIGLSITIAVGYQLLIRLFNFVDFTIAFTPKWWQYFIVPIWYGAPFEVLLHGNHNVHYITFSILAVLVPIVSIMMYIKLMPSFERNLQKLANNSMKGKTGKRTILGGVAKLICSGREEKTFFRFAFDMMKNEREFKLKVYPSLGFALIFPFIFIFNGLRDDGFESIASSRLYLNIYFCALLIPSVVMMLKYSGKYKGAWIYRVAPLKDMVPIFKGALKAFIVRLLLPVYVIESVLFLSIFGVRIIPDLFVVFLVMLLFIVICFWMFGRSLPFSEAYETAQQSEGLMIIPLMFMLGALAGVHYACSLVGYGVYVYMAIVLLLNVVAWKKGLSIGWDKLNK</sequence>
<name>A0A0D1XVS5_ANEMI</name>
<dbReference type="Proteomes" id="UP000182836">
    <property type="component" value="Unassembled WGS sequence"/>
</dbReference>
<dbReference type="AlphaFoldDB" id="A0A0D1XVS5"/>
<dbReference type="EMBL" id="FNED01000024">
    <property type="protein sequence ID" value="SDJ66866.1"/>
    <property type="molecule type" value="Genomic_DNA"/>
</dbReference>
<keyword evidence="4" id="KW-1185">Reference proteome</keyword>
<dbReference type="OrthoDB" id="2659138at2"/>
<organism evidence="2 4">
    <name type="scientific">Aneurinibacillus migulanus</name>
    <name type="common">Bacillus migulanus</name>
    <dbReference type="NCBI Taxonomy" id="47500"/>
    <lineage>
        <taxon>Bacteria</taxon>
        <taxon>Bacillati</taxon>
        <taxon>Bacillota</taxon>
        <taxon>Bacilli</taxon>
        <taxon>Bacillales</taxon>
        <taxon>Paenibacillaceae</taxon>
        <taxon>Aneurinibacillus group</taxon>
        <taxon>Aneurinibacillus</taxon>
    </lineage>
</organism>